<organism evidence="2 3">
    <name type="scientific">Paratissierella segnis</name>
    <dbReference type="NCBI Taxonomy" id="2763679"/>
    <lineage>
        <taxon>Bacteria</taxon>
        <taxon>Bacillati</taxon>
        <taxon>Bacillota</taxon>
        <taxon>Tissierellia</taxon>
        <taxon>Tissierellales</taxon>
        <taxon>Tissierellaceae</taxon>
        <taxon>Paratissierella</taxon>
    </lineage>
</organism>
<evidence type="ECO:0000256" key="1">
    <source>
        <dbReference type="SAM" id="Coils"/>
    </source>
</evidence>
<keyword evidence="1" id="KW-0175">Coiled coil</keyword>
<dbReference type="RefSeq" id="WP_262430046.1">
    <property type="nucleotide sequence ID" value="NZ_JACRTG010000025.1"/>
</dbReference>
<keyword evidence="3" id="KW-1185">Reference proteome</keyword>
<dbReference type="PANTHER" id="PTHR30528:SF0">
    <property type="entry name" value="CYTOPLASMIC PROTEIN"/>
    <property type="match status" value="1"/>
</dbReference>
<gene>
    <name evidence="2" type="ORF">H8707_10145</name>
</gene>
<proteinExistence type="predicted"/>
<protein>
    <submittedName>
        <fullName evidence="2">AlkZ family DNA glycosylase</fullName>
    </submittedName>
</protein>
<comment type="caution">
    <text evidence="2">The sequence shown here is derived from an EMBL/GenBank/DDBJ whole genome shotgun (WGS) entry which is preliminary data.</text>
</comment>
<evidence type="ECO:0000313" key="2">
    <source>
        <dbReference type="EMBL" id="MBC8588589.1"/>
    </source>
</evidence>
<dbReference type="PANTHER" id="PTHR30528">
    <property type="entry name" value="CYTOPLASMIC PROTEIN"/>
    <property type="match status" value="1"/>
</dbReference>
<reference evidence="2" key="1">
    <citation type="submission" date="2020-08" db="EMBL/GenBank/DDBJ databases">
        <title>Genome public.</title>
        <authorList>
            <person name="Liu C."/>
            <person name="Sun Q."/>
        </authorList>
    </citation>
    <scope>NUCLEOTIDE SEQUENCE</scope>
    <source>
        <strain evidence="2">BX21</strain>
    </source>
</reference>
<dbReference type="Proteomes" id="UP000601171">
    <property type="component" value="Unassembled WGS sequence"/>
</dbReference>
<dbReference type="AlphaFoldDB" id="A0A926EY80"/>
<name>A0A926EY80_9FIRM</name>
<evidence type="ECO:0000313" key="3">
    <source>
        <dbReference type="Proteomes" id="UP000601171"/>
    </source>
</evidence>
<dbReference type="Pfam" id="PF06224">
    <property type="entry name" value="AlkZ-like"/>
    <property type="match status" value="1"/>
</dbReference>
<sequence length="399" mass="47245">MVQVEFTNKQARHFILLKQGLIGDYKFTEEQGICDYIKQAGCIQFDPIDVCGKNSELVLQSRVEGFSKDMLYKLLYIDRKLVDYFDKNMSIFSIDDWKYFSKQRINYGQNIRSKDQIDAVREEIKEIIREKNFVSSKDINFNKQVDWYWSPTTLSRAVLETLYFGGELIIHHKKGAIKYYALTDEYIPDEVLNADNPNITQEEHLEWNILRRIGSIGILWNRASDAWLGIGGLKASDRNIIFEKLYNKGKIIKVIVDGIEENFYCLSEDRSLIEIVLNSDNFMKRTEFIAPLDNMLWDRKLINKIFDFEYKWEIYTPITQRKYGYYVLPILSGDSFVGRIEVINDRKSRRLIVKNFWLENADYCYDGLNENIIDCIRRFARFNDCKDIKFERKTRNGIC</sequence>
<feature type="coiled-coil region" evidence="1">
    <location>
        <begin position="110"/>
        <end position="137"/>
    </location>
</feature>
<accession>A0A926EY80</accession>
<dbReference type="InterPro" id="IPR009351">
    <property type="entry name" value="AlkZ-like"/>
</dbReference>
<dbReference type="EMBL" id="JACRTG010000025">
    <property type="protein sequence ID" value="MBC8588589.1"/>
    <property type="molecule type" value="Genomic_DNA"/>
</dbReference>